<evidence type="ECO:0000259" key="3">
    <source>
        <dbReference type="Pfam" id="PF10383"/>
    </source>
</evidence>
<feature type="compositionally biased region" description="Low complexity" evidence="1">
    <location>
        <begin position="78"/>
        <end position="97"/>
    </location>
</feature>
<feature type="signal peptide" evidence="2">
    <location>
        <begin position="1"/>
        <end position="21"/>
    </location>
</feature>
<dbReference type="InterPro" id="IPR018839">
    <property type="entry name" value="Tscrpt-silencing_Clr2_C"/>
</dbReference>
<dbReference type="OrthoDB" id="2421327at2759"/>
<evidence type="ECO:0000313" key="5">
    <source>
        <dbReference type="EMBL" id="EJT77642.1"/>
    </source>
</evidence>
<dbReference type="InterPro" id="IPR038986">
    <property type="entry name" value="Clr2"/>
</dbReference>
<evidence type="ECO:0000256" key="1">
    <source>
        <dbReference type="SAM" id="MobiDB-lite"/>
    </source>
</evidence>
<sequence>MHFPSFCYFLCLFCLDHPMQVEPGKDETTVGLTLTHTYSAALPLKLAECVQHRYRISPSYSPKRTGFHHQADMSAAQAVPRAAAAKGSAKPNANKGAQNQNSPKVYAQLHFEFSDGKGYDMATLQSTDGNTKLALDPDGQLKWELGLGASLKFNCGTPSDETSYIARLPKGFHVIIDPKKGERFIVGHVGGTGRDFWYRSVAEFVPHLLWLSAPAPHDRARCSCEPCKKMLGKPKAKETKKATAAAKRKAAATAAPRTAPASATPAAASTSSTAPAGAAAVAAKATAAPTESPVPTSAQPVPPTPAAVAIPAEAPVEHVDVPDHSIYRVGEMVWFGSQTGVWRLGVIAAPHRSTGTPSTDTWVVAPLGHAMLRQESCTKSAAEMKPFLAFSLPSIDVPQLQGMTFAEVDWASFVQQYAGSDPHKRQVAGLEASKIAAKDASVSYSTFNRTADGYGGVFLGPELVRLGDGVRVRRYVGELDGGVDIMEVKRITDAPGGQHLTFSGDVWRLHVSPFEAPPPPASSQPAGPVFVRQLETYNEVLRLQGGRVDWVLVEQGAERPEEDVHGRFYVTFDLLPEMRDSVVADNPPEDGTALLNLRLRPGETFYLGRRESRKATFGNSLCVDFGVGRGIVEG</sequence>
<organism evidence="5">
    <name type="scientific">Gaeumannomyces tritici (strain R3-111a-1)</name>
    <name type="common">Wheat and barley take-all root rot fungus</name>
    <name type="synonym">Gaeumannomyces graminis var. tritici</name>
    <dbReference type="NCBI Taxonomy" id="644352"/>
    <lineage>
        <taxon>Eukaryota</taxon>
        <taxon>Fungi</taxon>
        <taxon>Dikarya</taxon>
        <taxon>Ascomycota</taxon>
        <taxon>Pezizomycotina</taxon>
        <taxon>Sordariomycetes</taxon>
        <taxon>Sordariomycetidae</taxon>
        <taxon>Magnaporthales</taxon>
        <taxon>Magnaporthaceae</taxon>
        <taxon>Gaeumannomyces</taxon>
    </lineage>
</organism>
<feature type="chain" id="PRO_5015094293" description="Cryptic loci regulator 2 N-terminal domain-containing protein" evidence="2">
    <location>
        <begin position="22"/>
        <end position="634"/>
    </location>
</feature>
<dbReference type="GO" id="GO:0033553">
    <property type="term" value="C:rDNA heterochromatin"/>
    <property type="evidence" value="ECO:0007669"/>
    <property type="project" value="TreeGrafter"/>
</dbReference>
<dbReference type="eggNOG" id="ENOG502S16G">
    <property type="taxonomic scope" value="Eukaryota"/>
</dbReference>
<dbReference type="STRING" id="644352.J3NN89"/>
<dbReference type="Pfam" id="PF16761">
    <property type="entry name" value="Clr2_transil"/>
    <property type="match status" value="1"/>
</dbReference>
<feature type="domain" description="Cryptic loci regulator 2 C-terminal" evidence="3">
    <location>
        <begin position="454"/>
        <end position="570"/>
    </location>
</feature>
<evidence type="ECO:0000259" key="4">
    <source>
        <dbReference type="Pfam" id="PF16761"/>
    </source>
</evidence>
<dbReference type="InterPro" id="IPR031915">
    <property type="entry name" value="Clr2_N"/>
</dbReference>
<feature type="region of interest" description="Disordered" evidence="1">
    <location>
        <begin position="78"/>
        <end position="101"/>
    </location>
</feature>
<dbReference type="Pfam" id="PF10383">
    <property type="entry name" value="Clr2"/>
    <property type="match status" value="1"/>
</dbReference>
<evidence type="ECO:0000313" key="6">
    <source>
        <dbReference type="EnsemblFungi" id="EJT77642"/>
    </source>
</evidence>
<reference evidence="6" key="4">
    <citation type="journal article" date="2015" name="G3 (Bethesda)">
        <title>Genome sequences of three phytopathogenic species of the Magnaporthaceae family of fungi.</title>
        <authorList>
            <person name="Okagaki L.H."/>
            <person name="Nunes C.C."/>
            <person name="Sailsbery J."/>
            <person name="Clay B."/>
            <person name="Brown D."/>
            <person name="John T."/>
            <person name="Oh Y."/>
            <person name="Young N."/>
            <person name="Fitzgerald M."/>
            <person name="Haas B.J."/>
            <person name="Zeng Q."/>
            <person name="Young S."/>
            <person name="Adiconis X."/>
            <person name="Fan L."/>
            <person name="Levin J.Z."/>
            <person name="Mitchell T.K."/>
            <person name="Okubara P.A."/>
            <person name="Farman M.L."/>
            <person name="Kohn L.M."/>
            <person name="Birren B."/>
            <person name="Ma L.-J."/>
            <person name="Dean R.A."/>
        </authorList>
    </citation>
    <scope>NUCLEOTIDE SEQUENCE</scope>
    <source>
        <strain evidence="6">R3-111a-1</strain>
    </source>
</reference>
<dbReference type="EnsemblFungi" id="EJT77642">
    <property type="protein sequence ID" value="EJT77642"/>
    <property type="gene ID" value="GGTG_02747"/>
</dbReference>
<evidence type="ECO:0000313" key="7">
    <source>
        <dbReference type="Proteomes" id="UP000006039"/>
    </source>
</evidence>
<evidence type="ECO:0000256" key="2">
    <source>
        <dbReference type="SAM" id="SignalP"/>
    </source>
</evidence>
<dbReference type="RefSeq" id="XP_009218786.1">
    <property type="nucleotide sequence ID" value="XM_009220522.1"/>
</dbReference>
<dbReference type="AlphaFoldDB" id="J3NN89"/>
<protein>
    <recommendedName>
        <fullName evidence="8">Cryptic loci regulator 2 N-terminal domain-containing protein</fullName>
    </recommendedName>
</protein>
<dbReference type="Proteomes" id="UP000006039">
    <property type="component" value="Unassembled WGS sequence"/>
</dbReference>
<keyword evidence="2" id="KW-0732">Signal</keyword>
<feature type="compositionally biased region" description="Low complexity" evidence="1">
    <location>
        <begin position="251"/>
        <end position="270"/>
    </location>
</feature>
<dbReference type="PANTHER" id="PTHR38046">
    <property type="entry name" value="CRYPTIC LOCI REGULATOR 2"/>
    <property type="match status" value="1"/>
</dbReference>
<name>J3NN89_GAET3</name>
<evidence type="ECO:0008006" key="8">
    <source>
        <dbReference type="Google" id="ProtNLM"/>
    </source>
</evidence>
<dbReference type="GO" id="GO:0070824">
    <property type="term" value="C:SHREC complex"/>
    <property type="evidence" value="ECO:0007669"/>
    <property type="project" value="InterPro"/>
</dbReference>
<accession>J3NN89</accession>
<dbReference type="GO" id="GO:0030466">
    <property type="term" value="P:silent mating-type cassette heterochromatin formation"/>
    <property type="evidence" value="ECO:0007669"/>
    <property type="project" value="TreeGrafter"/>
</dbReference>
<gene>
    <name evidence="6" type="primary">20343205</name>
    <name evidence="5" type="ORF">GGTG_02747</name>
</gene>
<reference evidence="5" key="2">
    <citation type="submission" date="2010-07" db="EMBL/GenBank/DDBJ databases">
        <authorList>
            <consortium name="The Broad Institute Genome Sequencing Platform"/>
            <consortium name="Broad Institute Genome Sequencing Center for Infectious Disease"/>
            <person name="Ma L.-J."/>
            <person name="Dead R."/>
            <person name="Young S."/>
            <person name="Zeng Q."/>
            <person name="Koehrsen M."/>
            <person name="Alvarado L."/>
            <person name="Berlin A."/>
            <person name="Chapman S.B."/>
            <person name="Chen Z."/>
            <person name="Freedman E."/>
            <person name="Gellesch M."/>
            <person name="Goldberg J."/>
            <person name="Griggs A."/>
            <person name="Gujja S."/>
            <person name="Heilman E.R."/>
            <person name="Heiman D."/>
            <person name="Hepburn T."/>
            <person name="Howarth C."/>
            <person name="Jen D."/>
            <person name="Larson L."/>
            <person name="Mehta T."/>
            <person name="Neiman D."/>
            <person name="Pearson M."/>
            <person name="Roberts A."/>
            <person name="Saif S."/>
            <person name="Shea T."/>
            <person name="Shenoy N."/>
            <person name="Sisk P."/>
            <person name="Stolte C."/>
            <person name="Sykes S."/>
            <person name="Walk T."/>
            <person name="White J."/>
            <person name="Yandava C."/>
            <person name="Haas B."/>
            <person name="Nusbaum C."/>
            <person name="Birren B."/>
        </authorList>
    </citation>
    <scope>NUCLEOTIDE SEQUENCE</scope>
    <source>
        <strain evidence="5">R3-111a-1</strain>
    </source>
</reference>
<reference evidence="5" key="3">
    <citation type="submission" date="2010-09" db="EMBL/GenBank/DDBJ databases">
        <title>Annotation of Gaeumannomyces graminis var. tritici R3-111a-1.</title>
        <authorList>
            <consortium name="The Broad Institute Genome Sequencing Platform"/>
            <person name="Ma L.-J."/>
            <person name="Dead R."/>
            <person name="Young S.K."/>
            <person name="Zeng Q."/>
            <person name="Gargeya S."/>
            <person name="Fitzgerald M."/>
            <person name="Haas B."/>
            <person name="Abouelleil A."/>
            <person name="Alvarado L."/>
            <person name="Arachchi H.M."/>
            <person name="Berlin A."/>
            <person name="Brown A."/>
            <person name="Chapman S.B."/>
            <person name="Chen Z."/>
            <person name="Dunbar C."/>
            <person name="Freedman E."/>
            <person name="Gearin G."/>
            <person name="Gellesch M."/>
            <person name="Goldberg J."/>
            <person name="Griggs A."/>
            <person name="Gujja S."/>
            <person name="Heiman D."/>
            <person name="Howarth C."/>
            <person name="Larson L."/>
            <person name="Lui A."/>
            <person name="MacDonald P.J.P."/>
            <person name="Mehta T."/>
            <person name="Montmayeur A."/>
            <person name="Murphy C."/>
            <person name="Neiman D."/>
            <person name="Pearson M."/>
            <person name="Priest M."/>
            <person name="Roberts A."/>
            <person name="Saif S."/>
            <person name="Shea T."/>
            <person name="Shenoy N."/>
            <person name="Sisk P."/>
            <person name="Stolte C."/>
            <person name="Sykes S."/>
            <person name="Yandava C."/>
            <person name="Wortman J."/>
            <person name="Nusbaum C."/>
            <person name="Birren B."/>
        </authorList>
    </citation>
    <scope>NUCLEOTIDE SEQUENCE</scope>
    <source>
        <strain evidence="5">R3-111a-1</strain>
    </source>
</reference>
<feature type="domain" description="Cryptic loci regulator 2 N-terminal" evidence="4">
    <location>
        <begin position="166"/>
        <end position="227"/>
    </location>
</feature>
<reference evidence="6" key="5">
    <citation type="submission" date="2018-04" db="UniProtKB">
        <authorList>
            <consortium name="EnsemblFungi"/>
        </authorList>
    </citation>
    <scope>IDENTIFICATION</scope>
    <source>
        <strain evidence="6">R3-111a-1</strain>
    </source>
</reference>
<dbReference type="PANTHER" id="PTHR38046:SF1">
    <property type="entry name" value="CRYPTIC LOCI REGULATOR 2"/>
    <property type="match status" value="1"/>
</dbReference>
<dbReference type="EMBL" id="GL385396">
    <property type="protein sequence ID" value="EJT77642.1"/>
    <property type="molecule type" value="Genomic_DNA"/>
</dbReference>
<feature type="region of interest" description="Disordered" evidence="1">
    <location>
        <begin position="233"/>
        <end position="270"/>
    </location>
</feature>
<dbReference type="GO" id="GO:0031934">
    <property type="term" value="C:mating-type region heterochromatin"/>
    <property type="evidence" value="ECO:0007669"/>
    <property type="project" value="TreeGrafter"/>
</dbReference>
<reference evidence="7" key="1">
    <citation type="submission" date="2010-07" db="EMBL/GenBank/DDBJ databases">
        <title>The genome sequence of Gaeumannomyces graminis var. tritici strain R3-111a-1.</title>
        <authorList>
            <consortium name="The Broad Institute Genome Sequencing Platform"/>
            <person name="Ma L.-J."/>
            <person name="Dead R."/>
            <person name="Young S."/>
            <person name="Zeng Q."/>
            <person name="Koehrsen M."/>
            <person name="Alvarado L."/>
            <person name="Berlin A."/>
            <person name="Chapman S.B."/>
            <person name="Chen Z."/>
            <person name="Freedman E."/>
            <person name="Gellesch M."/>
            <person name="Goldberg J."/>
            <person name="Griggs A."/>
            <person name="Gujja S."/>
            <person name="Heilman E.R."/>
            <person name="Heiman D."/>
            <person name="Hepburn T."/>
            <person name="Howarth C."/>
            <person name="Jen D."/>
            <person name="Larson L."/>
            <person name="Mehta T."/>
            <person name="Neiman D."/>
            <person name="Pearson M."/>
            <person name="Roberts A."/>
            <person name="Saif S."/>
            <person name="Shea T."/>
            <person name="Shenoy N."/>
            <person name="Sisk P."/>
            <person name="Stolte C."/>
            <person name="Sykes S."/>
            <person name="Walk T."/>
            <person name="White J."/>
            <person name="Yandava C."/>
            <person name="Haas B."/>
            <person name="Nusbaum C."/>
            <person name="Birren B."/>
        </authorList>
    </citation>
    <scope>NUCLEOTIDE SEQUENCE [LARGE SCALE GENOMIC DNA]</scope>
    <source>
        <strain evidence="7">R3-111a-1</strain>
    </source>
</reference>
<proteinExistence type="predicted"/>
<dbReference type="GeneID" id="20343205"/>
<keyword evidence="7" id="KW-1185">Reference proteome</keyword>
<dbReference type="VEuPathDB" id="FungiDB:GGTG_02747"/>